<organism evidence="1 2">
    <name type="scientific">Lacticaseibacillus nasuensis JCM 17158</name>
    <dbReference type="NCBI Taxonomy" id="1291734"/>
    <lineage>
        <taxon>Bacteria</taxon>
        <taxon>Bacillati</taxon>
        <taxon>Bacillota</taxon>
        <taxon>Bacilli</taxon>
        <taxon>Lactobacillales</taxon>
        <taxon>Lactobacillaceae</taxon>
        <taxon>Lacticaseibacillus</taxon>
    </lineage>
</organism>
<dbReference type="GO" id="GO:0005829">
    <property type="term" value="C:cytosol"/>
    <property type="evidence" value="ECO:0007669"/>
    <property type="project" value="TreeGrafter"/>
</dbReference>
<dbReference type="AlphaFoldDB" id="A0A0R1K137"/>
<protein>
    <submittedName>
        <fullName evidence="1">HAD superfamily hydrolase</fullName>
    </submittedName>
</protein>
<dbReference type="NCBIfam" id="TIGR00099">
    <property type="entry name" value="Cof-subfamily"/>
    <property type="match status" value="1"/>
</dbReference>
<dbReference type="GO" id="GO:0000287">
    <property type="term" value="F:magnesium ion binding"/>
    <property type="evidence" value="ECO:0007669"/>
    <property type="project" value="TreeGrafter"/>
</dbReference>
<dbReference type="SFLD" id="SFLDG01140">
    <property type="entry name" value="C2.B:_Phosphomannomutase_and_P"/>
    <property type="match status" value="1"/>
</dbReference>
<dbReference type="NCBIfam" id="TIGR01484">
    <property type="entry name" value="HAD-SF-IIB"/>
    <property type="match status" value="1"/>
</dbReference>
<dbReference type="InterPro" id="IPR006379">
    <property type="entry name" value="HAD-SF_hydro_IIB"/>
</dbReference>
<dbReference type="SFLD" id="SFLDS00003">
    <property type="entry name" value="Haloacid_Dehalogenase"/>
    <property type="match status" value="1"/>
</dbReference>
<dbReference type="InterPro" id="IPR000150">
    <property type="entry name" value="Cof"/>
</dbReference>
<dbReference type="PROSITE" id="PS01229">
    <property type="entry name" value="COF_2"/>
    <property type="match status" value="1"/>
</dbReference>
<dbReference type="SUPFAM" id="SSF56784">
    <property type="entry name" value="HAD-like"/>
    <property type="match status" value="1"/>
</dbReference>
<gene>
    <name evidence="1" type="ORF">FD02_GL001704</name>
</gene>
<dbReference type="PANTHER" id="PTHR10000">
    <property type="entry name" value="PHOSPHOSERINE PHOSPHATASE"/>
    <property type="match status" value="1"/>
</dbReference>
<sequence>MMVKAIALFDLDMTLLNDDKQIAPENVAALHALRANDVLPMLSTGRNLWELHDLFRIGGLNSAIGANGADIMYDGVHLMQQPIGQPQIRRIVKMADEHNVAMAFFNDQHVAVTRRNAATERNFLGFVKQPHPPVVPDFYEHEPVCMMLLFVPRTPAGDAIGAEFKAAFPELAFYRNAEDTMDLVNNGITKASGLAYLMRRPELQGVPTYAFGDGNNDIEILQAATVGIAMGNALPQVAAVADYQTGDYLHGGIPDALAHFHLI</sequence>
<dbReference type="Gene3D" id="3.30.1240.10">
    <property type="match status" value="1"/>
</dbReference>
<dbReference type="GO" id="GO:0016791">
    <property type="term" value="F:phosphatase activity"/>
    <property type="evidence" value="ECO:0007669"/>
    <property type="project" value="UniProtKB-ARBA"/>
</dbReference>
<evidence type="ECO:0000313" key="2">
    <source>
        <dbReference type="Proteomes" id="UP000051804"/>
    </source>
</evidence>
<dbReference type="Pfam" id="PF08282">
    <property type="entry name" value="Hydrolase_3"/>
    <property type="match status" value="1"/>
</dbReference>
<keyword evidence="1" id="KW-0378">Hydrolase</keyword>
<proteinExistence type="predicted"/>
<dbReference type="Gene3D" id="3.40.50.1000">
    <property type="entry name" value="HAD superfamily/HAD-like"/>
    <property type="match status" value="1"/>
</dbReference>
<dbReference type="EMBL" id="AZDJ01000003">
    <property type="protein sequence ID" value="KRK73874.1"/>
    <property type="molecule type" value="Genomic_DNA"/>
</dbReference>
<reference evidence="1 2" key="1">
    <citation type="journal article" date="2015" name="Genome Announc.">
        <title>Expanding the biotechnology potential of lactobacilli through comparative genomics of 213 strains and associated genera.</title>
        <authorList>
            <person name="Sun Z."/>
            <person name="Harris H.M."/>
            <person name="McCann A."/>
            <person name="Guo C."/>
            <person name="Argimon S."/>
            <person name="Zhang W."/>
            <person name="Yang X."/>
            <person name="Jeffery I.B."/>
            <person name="Cooney J.C."/>
            <person name="Kagawa T.F."/>
            <person name="Liu W."/>
            <person name="Song Y."/>
            <person name="Salvetti E."/>
            <person name="Wrobel A."/>
            <person name="Rasinkangas P."/>
            <person name="Parkhill J."/>
            <person name="Rea M.C."/>
            <person name="O'Sullivan O."/>
            <person name="Ritari J."/>
            <person name="Douillard F.P."/>
            <person name="Paul Ross R."/>
            <person name="Yang R."/>
            <person name="Briner A.E."/>
            <person name="Felis G.E."/>
            <person name="de Vos W.M."/>
            <person name="Barrangou R."/>
            <person name="Klaenhammer T.R."/>
            <person name="Caufield P.W."/>
            <person name="Cui Y."/>
            <person name="Zhang H."/>
            <person name="O'Toole P.W."/>
        </authorList>
    </citation>
    <scope>NUCLEOTIDE SEQUENCE [LARGE SCALE GENOMIC DNA]</scope>
    <source>
        <strain evidence="1 2">JCM 17158</strain>
    </source>
</reference>
<keyword evidence="2" id="KW-1185">Reference proteome</keyword>
<dbReference type="Proteomes" id="UP000051804">
    <property type="component" value="Unassembled WGS sequence"/>
</dbReference>
<evidence type="ECO:0000313" key="1">
    <source>
        <dbReference type="EMBL" id="KRK73874.1"/>
    </source>
</evidence>
<dbReference type="PATRIC" id="fig|1291734.4.peg.1753"/>
<comment type="caution">
    <text evidence="1">The sequence shown here is derived from an EMBL/GenBank/DDBJ whole genome shotgun (WGS) entry which is preliminary data.</text>
</comment>
<name>A0A0R1K137_9LACO</name>
<dbReference type="PANTHER" id="PTHR10000:SF25">
    <property type="entry name" value="PHOSPHATASE YKRA-RELATED"/>
    <property type="match status" value="1"/>
</dbReference>
<dbReference type="STRING" id="1291734.FD02_GL001704"/>
<accession>A0A0R1K137</accession>
<dbReference type="InterPro" id="IPR023214">
    <property type="entry name" value="HAD_sf"/>
</dbReference>
<dbReference type="InterPro" id="IPR036412">
    <property type="entry name" value="HAD-like_sf"/>
</dbReference>